<proteinExistence type="predicted"/>
<gene>
    <name evidence="2" type="ORF">H8B22_11955</name>
</gene>
<protein>
    <submittedName>
        <fullName evidence="2">SdpI family protein</fullName>
    </submittedName>
</protein>
<keyword evidence="1" id="KW-0472">Membrane</keyword>
<keyword evidence="1" id="KW-1133">Transmembrane helix</keyword>
<dbReference type="Pfam" id="PF13630">
    <property type="entry name" value="SdpI"/>
    <property type="match status" value="1"/>
</dbReference>
<evidence type="ECO:0000313" key="3">
    <source>
        <dbReference type="Proteomes" id="UP000516018"/>
    </source>
</evidence>
<sequence length="97" mass="10662">MKAQLTAALFFCALGVLLILKAIPPNRWFGLRTTRTLADPAVWYRAHRAYGWLFLAIGLVAATLGLWPTTPVHPAWGLVGVLVLASATILVYRRYAA</sequence>
<feature type="transmembrane region" description="Helical" evidence="1">
    <location>
        <begin position="73"/>
        <end position="92"/>
    </location>
</feature>
<dbReference type="RefSeq" id="WP_187711637.1">
    <property type="nucleotide sequence ID" value="NZ_CP060820.1"/>
</dbReference>
<feature type="transmembrane region" description="Helical" evidence="1">
    <location>
        <begin position="6"/>
        <end position="23"/>
    </location>
</feature>
<dbReference type="KEGG" id="lsx:H8B22_11955"/>
<dbReference type="InterPro" id="IPR025962">
    <property type="entry name" value="SdpI/YhfL"/>
</dbReference>
<dbReference type="EMBL" id="CP060820">
    <property type="protein sequence ID" value="QNP40194.1"/>
    <property type="molecule type" value="Genomic_DNA"/>
</dbReference>
<accession>A0A7H0FVX8</accession>
<name>A0A7H0FVX8_9GAMM</name>
<dbReference type="Proteomes" id="UP000516018">
    <property type="component" value="Chromosome"/>
</dbReference>
<evidence type="ECO:0000256" key="1">
    <source>
        <dbReference type="SAM" id="Phobius"/>
    </source>
</evidence>
<dbReference type="AlphaFoldDB" id="A0A7H0FVX8"/>
<feature type="transmembrane region" description="Helical" evidence="1">
    <location>
        <begin position="49"/>
        <end position="67"/>
    </location>
</feature>
<keyword evidence="3" id="KW-1185">Reference proteome</keyword>
<keyword evidence="1" id="KW-0812">Transmembrane</keyword>
<organism evidence="2 3">
    <name type="scientific">Agrilutibacter terrestris</name>
    <dbReference type="NCBI Taxonomy" id="2865112"/>
    <lineage>
        <taxon>Bacteria</taxon>
        <taxon>Pseudomonadati</taxon>
        <taxon>Pseudomonadota</taxon>
        <taxon>Gammaproteobacteria</taxon>
        <taxon>Lysobacterales</taxon>
        <taxon>Lysobacteraceae</taxon>
        <taxon>Agrilutibacter</taxon>
    </lineage>
</organism>
<reference evidence="2 3" key="1">
    <citation type="submission" date="2020-08" db="EMBL/GenBank/DDBJ databases">
        <title>Lysobacter sp. II4 sp. nov., isolated from soil.</title>
        <authorList>
            <person name="Woo C.Y."/>
            <person name="Kim J."/>
        </authorList>
    </citation>
    <scope>NUCLEOTIDE SEQUENCE [LARGE SCALE GENOMIC DNA]</scope>
    <source>
        <strain evidence="2 3">II4</strain>
    </source>
</reference>
<evidence type="ECO:0000313" key="2">
    <source>
        <dbReference type="EMBL" id="QNP40194.1"/>
    </source>
</evidence>